<feature type="transmembrane region" description="Helical" evidence="6">
    <location>
        <begin position="412"/>
        <end position="429"/>
    </location>
</feature>
<evidence type="ECO:0000256" key="2">
    <source>
        <dbReference type="ARBA" id="ARBA00022448"/>
    </source>
</evidence>
<feature type="transmembrane region" description="Helical" evidence="6">
    <location>
        <begin position="169"/>
        <end position="192"/>
    </location>
</feature>
<feature type="transmembrane region" description="Helical" evidence="6">
    <location>
        <begin position="495"/>
        <end position="515"/>
    </location>
</feature>
<feature type="transmembrane region" description="Helical" evidence="6">
    <location>
        <begin position="368"/>
        <end position="391"/>
    </location>
</feature>
<feature type="transmembrane region" description="Helical" evidence="6">
    <location>
        <begin position="82"/>
        <end position="99"/>
    </location>
</feature>
<dbReference type="InterPro" id="IPR036259">
    <property type="entry name" value="MFS_trans_sf"/>
</dbReference>
<protein>
    <submittedName>
        <fullName evidence="8">Efflux transporter</fullName>
    </submittedName>
</protein>
<evidence type="ECO:0000256" key="1">
    <source>
        <dbReference type="ARBA" id="ARBA00004651"/>
    </source>
</evidence>
<dbReference type="Pfam" id="PF07690">
    <property type="entry name" value="MFS_1"/>
    <property type="match status" value="1"/>
</dbReference>
<dbReference type="PANTHER" id="PTHR23501:SF190">
    <property type="entry name" value="MAJOR FACILITATOR SUPERFAMILY MFS_1"/>
    <property type="match status" value="1"/>
</dbReference>
<feature type="transmembrane region" description="Helical" evidence="6">
    <location>
        <begin position="141"/>
        <end position="163"/>
    </location>
</feature>
<evidence type="ECO:0000256" key="6">
    <source>
        <dbReference type="SAM" id="Phobius"/>
    </source>
</evidence>
<dbReference type="PRINTS" id="PR01036">
    <property type="entry name" value="TCRTETB"/>
</dbReference>
<feature type="transmembrane region" description="Helical" evidence="6">
    <location>
        <begin position="51"/>
        <end position="70"/>
    </location>
</feature>
<dbReference type="PROSITE" id="PS50850">
    <property type="entry name" value="MFS"/>
    <property type="match status" value="1"/>
</dbReference>
<comment type="caution">
    <text evidence="8">The sequence shown here is derived from an EMBL/GenBank/DDBJ whole genome shotgun (WGS) entry which is preliminary data.</text>
</comment>
<dbReference type="GO" id="GO:0022857">
    <property type="term" value="F:transmembrane transporter activity"/>
    <property type="evidence" value="ECO:0007669"/>
    <property type="project" value="InterPro"/>
</dbReference>
<feature type="transmembrane region" description="Helical" evidence="6">
    <location>
        <begin position="204"/>
        <end position="222"/>
    </location>
</feature>
<evidence type="ECO:0000256" key="4">
    <source>
        <dbReference type="ARBA" id="ARBA00022989"/>
    </source>
</evidence>
<accession>A0A9W5LGP7</accession>
<comment type="subcellular location">
    <subcellularLocation>
        <location evidence="1">Cell membrane</location>
        <topology evidence="1">Multi-pass membrane protein</topology>
    </subcellularLocation>
</comment>
<evidence type="ECO:0000259" key="7">
    <source>
        <dbReference type="PROSITE" id="PS50850"/>
    </source>
</evidence>
<dbReference type="FunFam" id="1.20.1720.10:FF:000048">
    <property type="entry name" value="Uncharacterized MFS-type transporter YfiU"/>
    <property type="match status" value="1"/>
</dbReference>
<dbReference type="PANTHER" id="PTHR23501">
    <property type="entry name" value="MAJOR FACILITATOR SUPERFAMILY"/>
    <property type="match status" value="1"/>
</dbReference>
<keyword evidence="3 6" id="KW-0812">Transmembrane</keyword>
<feature type="transmembrane region" description="Helical" evidence="6">
    <location>
        <begin position="282"/>
        <end position="302"/>
    </location>
</feature>
<keyword evidence="9" id="KW-1185">Reference proteome</keyword>
<keyword evidence="5 6" id="KW-0472">Membrane</keyword>
<keyword evidence="4 6" id="KW-1133">Transmembrane helix</keyword>
<gene>
    <name evidence="8" type="ORF">BSI_28180</name>
</gene>
<name>A0A9W5LGP7_9BACI</name>
<feature type="transmembrane region" description="Helical" evidence="6">
    <location>
        <begin position="344"/>
        <end position="362"/>
    </location>
</feature>
<feature type="domain" description="Major facilitator superfamily (MFS) profile" evidence="7">
    <location>
        <begin position="16"/>
        <end position="520"/>
    </location>
</feature>
<feature type="transmembrane region" description="Helical" evidence="6">
    <location>
        <begin position="15"/>
        <end position="39"/>
    </location>
</feature>
<feature type="transmembrane region" description="Helical" evidence="6">
    <location>
        <begin position="314"/>
        <end position="332"/>
    </location>
</feature>
<dbReference type="Gene3D" id="1.20.1250.20">
    <property type="entry name" value="MFS general substrate transporter like domains"/>
    <property type="match status" value="1"/>
</dbReference>
<dbReference type="SUPFAM" id="SSF103473">
    <property type="entry name" value="MFS general substrate transporter"/>
    <property type="match status" value="1"/>
</dbReference>
<feature type="transmembrane region" description="Helical" evidence="6">
    <location>
        <begin position="237"/>
        <end position="255"/>
    </location>
</feature>
<dbReference type="EMBL" id="AMXN01000005">
    <property type="protein sequence ID" value="ELS60418.1"/>
    <property type="molecule type" value="Genomic_DNA"/>
</dbReference>
<reference evidence="8 9" key="1">
    <citation type="journal article" date="2014" name="Syst. Appl. Microbiol.">
        <title>Genomic insights into the taxonomic status of the three subspecies of Bacillus subtilis.</title>
        <authorList>
            <person name="Yi H."/>
            <person name="Chun J."/>
            <person name="Cha C.J."/>
        </authorList>
    </citation>
    <scope>NUCLEOTIDE SEQUENCE [LARGE SCALE GENOMIC DNA]</scope>
    <source>
        <strain evidence="8 9">KCTC 13429</strain>
    </source>
</reference>
<dbReference type="CDD" id="cd17321">
    <property type="entry name" value="MFS_MMR_MDR_like"/>
    <property type="match status" value="1"/>
</dbReference>
<evidence type="ECO:0000313" key="8">
    <source>
        <dbReference type="EMBL" id="ELS60418.1"/>
    </source>
</evidence>
<evidence type="ECO:0000313" key="9">
    <source>
        <dbReference type="Proteomes" id="UP000011182"/>
    </source>
</evidence>
<evidence type="ECO:0000256" key="5">
    <source>
        <dbReference type="ARBA" id="ARBA00023136"/>
    </source>
</evidence>
<dbReference type="Proteomes" id="UP000011182">
    <property type="component" value="Unassembled WGS sequence"/>
</dbReference>
<proteinExistence type="predicted"/>
<sequence length="520" mass="55086">MNMSEALSEQKSQKWAISLFTIGVFMAALDNGIISAALTTINESFAVSPSWGSWGITLYTLGLSVSVPIVGKLSDRYGRKKLFLIEVCLFGLGSLLVALSQSFPLFLISRLIQALGGGGIFIIGSSHILATLPKEKQGKALGLLGAMNGMAAVLGPNIGSFLLDWTGSWHWLFLINLPIAVLLVVFGACFIAETKAPEAKRLDMVGIFLLSLSILAVMYGMTNLDGANLLNSLGDPEVYGCIVFGILCLTALISFEKRVEMRGGDPILAYSLLRNHMFQRTLIIGLLSGGLLAAVIFIPSYVEQYLGVPAAKAGYWMTPLALASGIGAWLGGALTDKKGPVKTVILSGIISCAGFALFPLWVTEKWEFVIASVVAGIGFGFLLGAPLNVLVSEAAKTNKGTALGTLSLVRQIGLTLAPTLYAGFITAGFDQIGDEISSRLSDSGHSGTAMQMIPEIDSSDVSSLQEQIERIPVPEVKTAISDAIHASVASGYDHLYAAAAVISLLVIAPISIPAFRRQKR</sequence>
<evidence type="ECO:0000256" key="3">
    <source>
        <dbReference type="ARBA" id="ARBA00022692"/>
    </source>
</evidence>
<feature type="transmembrane region" description="Helical" evidence="6">
    <location>
        <begin position="111"/>
        <end position="129"/>
    </location>
</feature>
<dbReference type="InterPro" id="IPR011701">
    <property type="entry name" value="MFS"/>
</dbReference>
<dbReference type="GO" id="GO:0005886">
    <property type="term" value="C:plasma membrane"/>
    <property type="evidence" value="ECO:0007669"/>
    <property type="project" value="UniProtKB-SubCell"/>
</dbReference>
<organism evidence="8 9">
    <name type="scientific">Bacillus inaquosorum KCTC 13429</name>
    <dbReference type="NCBI Taxonomy" id="1236548"/>
    <lineage>
        <taxon>Bacteria</taxon>
        <taxon>Bacillati</taxon>
        <taxon>Bacillota</taxon>
        <taxon>Bacilli</taxon>
        <taxon>Bacillales</taxon>
        <taxon>Bacillaceae</taxon>
        <taxon>Bacillus</taxon>
    </lineage>
</organism>
<keyword evidence="2" id="KW-0813">Transport</keyword>
<dbReference type="InterPro" id="IPR020846">
    <property type="entry name" value="MFS_dom"/>
</dbReference>
<dbReference type="AlphaFoldDB" id="A0A9W5LGP7"/>
<dbReference type="Gene3D" id="1.20.1720.10">
    <property type="entry name" value="Multidrug resistance protein D"/>
    <property type="match status" value="1"/>
</dbReference>